<comment type="cofactor">
    <cofactor evidence="1">
        <name>Fe cation</name>
        <dbReference type="ChEBI" id="CHEBI:24875"/>
    </cofactor>
</comment>
<dbReference type="InterPro" id="IPR015879">
    <property type="entry name" value="Ring_hydroxy_dOase_asu_C_dom"/>
</dbReference>
<keyword evidence="3" id="KW-0479">Metal-binding</keyword>
<dbReference type="EMBL" id="CAFBPN010000080">
    <property type="protein sequence ID" value="CAB5026935.1"/>
    <property type="molecule type" value="Genomic_DNA"/>
</dbReference>
<dbReference type="PANTHER" id="PTHR43756">
    <property type="entry name" value="CHOLINE MONOOXYGENASE, CHLOROPLASTIC"/>
    <property type="match status" value="1"/>
</dbReference>
<feature type="domain" description="Rieske" evidence="7">
    <location>
        <begin position="89"/>
        <end position="194"/>
    </location>
</feature>
<evidence type="ECO:0000256" key="1">
    <source>
        <dbReference type="ARBA" id="ARBA00001962"/>
    </source>
</evidence>
<accession>A0A6J7RDU6</accession>
<protein>
    <submittedName>
        <fullName evidence="8">Unannotated protein</fullName>
    </submittedName>
</protein>
<keyword evidence="2" id="KW-0001">2Fe-2S</keyword>
<name>A0A6J7RDU6_9ZZZZ</name>
<evidence type="ECO:0000313" key="8">
    <source>
        <dbReference type="EMBL" id="CAB5026935.1"/>
    </source>
</evidence>
<dbReference type="CDD" id="cd03469">
    <property type="entry name" value="Rieske_RO_Alpha_N"/>
    <property type="match status" value="1"/>
</dbReference>
<dbReference type="PANTHER" id="PTHR43756:SF5">
    <property type="entry name" value="CHOLINE MONOOXYGENASE, CHLOROPLASTIC"/>
    <property type="match status" value="1"/>
</dbReference>
<dbReference type="GO" id="GO:0051537">
    <property type="term" value="F:2 iron, 2 sulfur cluster binding"/>
    <property type="evidence" value="ECO:0007669"/>
    <property type="project" value="UniProtKB-KW"/>
</dbReference>
<evidence type="ECO:0000256" key="5">
    <source>
        <dbReference type="ARBA" id="ARBA00023004"/>
    </source>
</evidence>
<dbReference type="Gene3D" id="3.90.380.10">
    <property type="entry name" value="Naphthalene 1,2-dioxygenase Alpha Subunit, Chain A, domain 1"/>
    <property type="match status" value="2"/>
</dbReference>
<dbReference type="SUPFAM" id="SSF50022">
    <property type="entry name" value="ISP domain"/>
    <property type="match status" value="1"/>
</dbReference>
<evidence type="ECO:0000256" key="6">
    <source>
        <dbReference type="ARBA" id="ARBA00023014"/>
    </source>
</evidence>
<keyword evidence="4" id="KW-0560">Oxidoreductase</keyword>
<evidence type="ECO:0000256" key="4">
    <source>
        <dbReference type="ARBA" id="ARBA00023002"/>
    </source>
</evidence>
<evidence type="ECO:0000313" key="9">
    <source>
        <dbReference type="EMBL" id="CAB5067991.1"/>
    </source>
</evidence>
<keyword evidence="6" id="KW-0411">Iron-sulfur</keyword>
<sequence>MMYGANNNEFRIFSAHHFIVQFVSIPFRQRKNLNMAATPLISVAKRLLANVDADHADYSETIVNVAVRNYRDTDRFEREVENIFHRSPLLVALSCDLREHGDFASLVIAGRPILVVRGKDGIARAFLNICRHRGAPVTEECFGHSRRFTCPYHSWVYDTEGALVGNTDRAAFEGIDVDSLVELPTAEKSGAVFAILTPGLALDIDAWLGDMASALDILNLNNLYRHRDGLLAESGNWKATADGYVDGYHLGYLHGKSIGTKSITNRNTYDLYGPHVRLGFANKPLPAMRDLPDEEWELPNAMSLVHYIFPNISISGQPNGGLMMSRILPGSTPDRCQVEQFQYFREPMTTPEQIADADYKRDLYLAVTRDEDFATVIKITDAMAAIPEDVMRYGRNESGNQNLHRWAAALADGTTP</sequence>
<dbReference type="AlphaFoldDB" id="A0A6J7RDU6"/>
<dbReference type="GO" id="GO:0016491">
    <property type="term" value="F:oxidoreductase activity"/>
    <property type="evidence" value="ECO:0007669"/>
    <property type="project" value="UniProtKB-KW"/>
</dbReference>
<dbReference type="EMBL" id="CAFBQU010000077">
    <property type="protein sequence ID" value="CAB5067991.1"/>
    <property type="molecule type" value="Genomic_DNA"/>
</dbReference>
<dbReference type="Pfam" id="PF00848">
    <property type="entry name" value="Ring_hydroxyl_A"/>
    <property type="match status" value="1"/>
</dbReference>
<dbReference type="PROSITE" id="PS51296">
    <property type="entry name" value="RIESKE"/>
    <property type="match status" value="1"/>
</dbReference>
<evidence type="ECO:0000259" key="7">
    <source>
        <dbReference type="PROSITE" id="PS51296"/>
    </source>
</evidence>
<dbReference type="Gene3D" id="2.102.10.10">
    <property type="entry name" value="Rieske [2Fe-2S] iron-sulphur domain"/>
    <property type="match status" value="1"/>
</dbReference>
<evidence type="ECO:0000256" key="3">
    <source>
        <dbReference type="ARBA" id="ARBA00022723"/>
    </source>
</evidence>
<dbReference type="InterPro" id="IPR036922">
    <property type="entry name" value="Rieske_2Fe-2S_sf"/>
</dbReference>
<proteinExistence type="predicted"/>
<evidence type="ECO:0000256" key="2">
    <source>
        <dbReference type="ARBA" id="ARBA00022714"/>
    </source>
</evidence>
<dbReference type="SUPFAM" id="SSF55961">
    <property type="entry name" value="Bet v1-like"/>
    <property type="match status" value="1"/>
</dbReference>
<gene>
    <name evidence="8" type="ORF">UFOPK4098_01215</name>
    <name evidence="9" type="ORF">UFOPK4347_01647</name>
</gene>
<organism evidence="8">
    <name type="scientific">freshwater metagenome</name>
    <dbReference type="NCBI Taxonomy" id="449393"/>
    <lineage>
        <taxon>unclassified sequences</taxon>
        <taxon>metagenomes</taxon>
        <taxon>ecological metagenomes</taxon>
    </lineage>
</organism>
<reference evidence="8" key="1">
    <citation type="submission" date="2020-05" db="EMBL/GenBank/DDBJ databases">
        <authorList>
            <person name="Chiriac C."/>
            <person name="Salcher M."/>
            <person name="Ghai R."/>
            <person name="Kavagutti S V."/>
        </authorList>
    </citation>
    <scope>NUCLEOTIDE SEQUENCE</scope>
</reference>
<dbReference type="InterPro" id="IPR017941">
    <property type="entry name" value="Rieske_2Fe-2S"/>
</dbReference>
<dbReference type="Pfam" id="PF00355">
    <property type="entry name" value="Rieske"/>
    <property type="match status" value="1"/>
</dbReference>
<dbReference type="PRINTS" id="PR00090">
    <property type="entry name" value="RNGDIOXGNASE"/>
</dbReference>
<dbReference type="GO" id="GO:0005506">
    <property type="term" value="F:iron ion binding"/>
    <property type="evidence" value="ECO:0007669"/>
    <property type="project" value="InterPro"/>
</dbReference>
<dbReference type="InterPro" id="IPR001663">
    <property type="entry name" value="Rng_hydr_dOase-A"/>
</dbReference>
<keyword evidence="5" id="KW-0408">Iron</keyword>